<dbReference type="RefSeq" id="XP_018129570.1">
    <property type="nucleotide sequence ID" value="XM_018275519.2"/>
</dbReference>
<dbReference type="PANTHER" id="PTHR15549:SF26">
    <property type="entry name" value="AXIAL BUDDING PATTERN PROTEIN 2-RELATED"/>
    <property type="match status" value="1"/>
</dbReference>
<dbReference type="GeneID" id="28839449"/>
<comment type="subcellular location">
    <subcellularLocation>
        <location evidence="1">Membrane</location>
        <topology evidence="1">Single-pass membrane protein</topology>
    </subcellularLocation>
</comment>
<feature type="region of interest" description="Disordered" evidence="5">
    <location>
        <begin position="141"/>
        <end position="210"/>
    </location>
</feature>
<feature type="compositionally biased region" description="Low complexity" evidence="5">
    <location>
        <begin position="152"/>
        <end position="210"/>
    </location>
</feature>
<evidence type="ECO:0000256" key="5">
    <source>
        <dbReference type="SAM" id="MobiDB-lite"/>
    </source>
</evidence>
<evidence type="ECO:0000313" key="7">
    <source>
        <dbReference type="EMBL" id="OBT95837.1"/>
    </source>
</evidence>
<dbReference type="CDD" id="cd12087">
    <property type="entry name" value="TM_EGFR-like"/>
    <property type="match status" value="1"/>
</dbReference>
<dbReference type="PANTHER" id="PTHR15549">
    <property type="entry name" value="PAIRED IMMUNOGLOBULIN-LIKE TYPE 2 RECEPTOR"/>
    <property type="match status" value="1"/>
</dbReference>
<dbReference type="Proteomes" id="UP000091956">
    <property type="component" value="Unassembled WGS sequence"/>
</dbReference>
<dbReference type="GO" id="GO:0016020">
    <property type="term" value="C:membrane"/>
    <property type="evidence" value="ECO:0007669"/>
    <property type="project" value="UniProtKB-SubCell"/>
</dbReference>
<evidence type="ECO:0000256" key="4">
    <source>
        <dbReference type="ARBA" id="ARBA00023136"/>
    </source>
</evidence>
<protein>
    <recommendedName>
        <fullName evidence="9">Mid2 domain-containing protein</fullName>
    </recommendedName>
</protein>
<dbReference type="OrthoDB" id="4779287at2759"/>
<sequence>MPARYAAVDAADLLFGRATTVRNGYAARETTTCRLGEQDCGQTVKPYHACCPGNTECVSPRYNAYCCEPDKDCKKQLTNLPQCANPEHDMYDFGGFFCCEQGRKGYGNTGTDGDGCAAPDYVLQEKDEWLTIAVPGIAIKTGTSKTSTGAPSATNSANTKSSSTTQTSGHASSTDASSSTTSSPTASDTPSTTAPSADAPSSTDAAAAKSSNAGPIAGGVVGGIVALALIAFLVWFLRRRKARSYATAAPASPSGPYQAVEGQGPEKGVPLADMGTGAAEQKGEGGLSELPGKERGAEGAAEMYSPGTPGTPGQAAAAELYSPVVATTAELHGVERGPGELPAWDGREAGAGQVRAGDRGGPVELP</sequence>
<accession>A0A1B8GJ03</accession>
<keyword evidence="4 6" id="KW-0472">Membrane</keyword>
<gene>
    <name evidence="7" type="ORF">VE01_06063</name>
</gene>
<evidence type="ECO:0000256" key="3">
    <source>
        <dbReference type="ARBA" id="ARBA00022989"/>
    </source>
</evidence>
<organism evidence="7 8">
    <name type="scientific">Pseudogymnoascus verrucosus</name>
    <dbReference type="NCBI Taxonomy" id="342668"/>
    <lineage>
        <taxon>Eukaryota</taxon>
        <taxon>Fungi</taxon>
        <taxon>Dikarya</taxon>
        <taxon>Ascomycota</taxon>
        <taxon>Pezizomycotina</taxon>
        <taxon>Leotiomycetes</taxon>
        <taxon>Thelebolales</taxon>
        <taxon>Thelebolaceae</taxon>
        <taxon>Pseudogymnoascus</taxon>
    </lineage>
</organism>
<evidence type="ECO:0000256" key="2">
    <source>
        <dbReference type="ARBA" id="ARBA00022692"/>
    </source>
</evidence>
<reference evidence="8" key="2">
    <citation type="journal article" date="2018" name="Nat. Commun.">
        <title>Extreme sensitivity to ultraviolet light in the fungal pathogen causing white-nose syndrome of bats.</title>
        <authorList>
            <person name="Palmer J.M."/>
            <person name="Drees K.P."/>
            <person name="Foster J.T."/>
            <person name="Lindner D.L."/>
        </authorList>
    </citation>
    <scope>NUCLEOTIDE SEQUENCE [LARGE SCALE GENOMIC DNA]</scope>
    <source>
        <strain evidence="8">UAMH 10579</strain>
    </source>
</reference>
<feature type="transmembrane region" description="Helical" evidence="6">
    <location>
        <begin position="216"/>
        <end position="237"/>
    </location>
</feature>
<keyword evidence="3 6" id="KW-1133">Transmembrane helix</keyword>
<dbReference type="InterPro" id="IPR051694">
    <property type="entry name" value="Immunoregulatory_rcpt-like"/>
</dbReference>
<feature type="region of interest" description="Disordered" evidence="5">
    <location>
        <begin position="334"/>
        <end position="366"/>
    </location>
</feature>
<dbReference type="AlphaFoldDB" id="A0A1B8GJ03"/>
<name>A0A1B8GJ03_9PEZI</name>
<keyword evidence="8" id="KW-1185">Reference proteome</keyword>
<evidence type="ECO:0008006" key="9">
    <source>
        <dbReference type="Google" id="ProtNLM"/>
    </source>
</evidence>
<dbReference type="STRING" id="342668.A0A1B8GJ03"/>
<evidence type="ECO:0000256" key="6">
    <source>
        <dbReference type="SAM" id="Phobius"/>
    </source>
</evidence>
<dbReference type="GO" id="GO:0071944">
    <property type="term" value="C:cell periphery"/>
    <property type="evidence" value="ECO:0007669"/>
    <property type="project" value="UniProtKB-ARBA"/>
</dbReference>
<feature type="compositionally biased region" description="Polar residues" evidence="5">
    <location>
        <begin position="141"/>
        <end position="151"/>
    </location>
</feature>
<evidence type="ECO:0000256" key="1">
    <source>
        <dbReference type="ARBA" id="ARBA00004167"/>
    </source>
</evidence>
<reference evidence="7 8" key="1">
    <citation type="submission" date="2016-03" db="EMBL/GenBank/DDBJ databases">
        <title>Comparative genomics of Pseudogymnoascus destructans, the fungus causing white-nose syndrome of bats.</title>
        <authorList>
            <person name="Palmer J.M."/>
            <person name="Drees K.P."/>
            <person name="Foster J.T."/>
            <person name="Lindner D.L."/>
        </authorList>
    </citation>
    <scope>NUCLEOTIDE SEQUENCE [LARGE SCALE GENOMIC DNA]</scope>
    <source>
        <strain evidence="7 8">UAMH 10579</strain>
    </source>
</reference>
<dbReference type="EMBL" id="KV460232">
    <property type="protein sequence ID" value="OBT95837.1"/>
    <property type="molecule type" value="Genomic_DNA"/>
</dbReference>
<proteinExistence type="predicted"/>
<feature type="region of interest" description="Disordered" evidence="5">
    <location>
        <begin position="246"/>
        <end position="315"/>
    </location>
</feature>
<feature type="compositionally biased region" description="Low complexity" evidence="5">
    <location>
        <begin position="306"/>
        <end position="315"/>
    </location>
</feature>
<evidence type="ECO:0000313" key="8">
    <source>
        <dbReference type="Proteomes" id="UP000091956"/>
    </source>
</evidence>
<keyword evidence="2 6" id="KW-0812">Transmembrane</keyword>